<dbReference type="InterPro" id="IPR010065">
    <property type="entry name" value="AA_ABC_transptr_permease_3TM"/>
</dbReference>
<dbReference type="GO" id="GO:0022857">
    <property type="term" value="F:transmembrane transporter activity"/>
    <property type="evidence" value="ECO:0007669"/>
    <property type="project" value="InterPro"/>
</dbReference>
<dbReference type="PROSITE" id="PS50928">
    <property type="entry name" value="ABC_TM1"/>
    <property type="match status" value="1"/>
</dbReference>
<sequence length="230" mass="25538">MNWDIIAENLGLYANGAKLTLLLTVASLAISFFLAVPLAFARNSQSRAIRYPVFLYALVFRGTPLLVQLFLIYFGLAQFELVRESVVWSWLSSPLVCVLIAFVLNTTAYSTEIFAGGLRHIPVGEVEAARAYGMSPLTRACRIFIPSMLTRSLPLYGNETIMMLQATSLASTVTLLETTGVARNITLTYYIQFEPYATAAAVYLVLTFVLVGAFQLIERRWAGYLDHRTG</sequence>
<evidence type="ECO:0000256" key="4">
    <source>
        <dbReference type="ARBA" id="ARBA00022475"/>
    </source>
</evidence>
<feature type="transmembrane region" description="Helical" evidence="9">
    <location>
        <begin position="196"/>
        <end position="217"/>
    </location>
</feature>
<keyword evidence="12" id="KW-1185">Reference proteome</keyword>
<dbReference type="GO" id="GO:0006865">
    <property type="term" value="P:amino acid transport"/>
    <property type="evidence" value="ECO:0007669"/>
    <property type="project" value="TreeGrafter"/>
</dbReference>
<evidence type="ECO:0000259" key="10">
    <source>
        <dbReference type="PROSITE" id="PS50928"/>
    </source>
</evidence>
<evidence type="ECO:0000256" key="6">
    <source>
        <dbReference type="ARBA" id="ARBA00022692"/>
    </source>
</evidence>
<protein>
    <submittedName>
        <fullName evidence="11">Amino acid ABC transporter permease</fullName>
    </submittedName>
</protein>
<dbReference type="NCBIfam" id="TIGR01726">
    <property type="entry name" value="HEQRo_perm_3TM"/>
    <property type="match status" value="1"/>
</dbReference>
<reference evidence="11 12" key="1">
    <citation type="journal article" date="2016" name="Syst. Appl. Microbiol.">
        <title>Pararhizobium polonicum sp. nov. isolated from tumors on stone fruit rootstocks.</title>
        <authorList>
            <person name="Pulawska J."/>
            <person name="Kuzmanovic N."/>
            <person name="Willems A."/>
            <person name="Pothier J.F."/>
        </authorList>
    </citation>
    <scope>NUCLEOTIDE SEQUENCE [LARGE SCALE GENOMIC DNA]</scope>
    <source>
        <strain evidence="11 12">F5.1</strain>
    </source>
</reference>
<feature type="transmembrane region" description="Helical" evidence="9">
    <location>
        <begin position="53"/>
        <end position="76"/>
    </location>
</feature>
<evidence type="ECO:0000256" key="2">
    <source>
        <dbReference type="ARBA" id="ARBA00010072"/>
    </source>
</evidence>
<keyword evidence="7 9" id="KW-1133">Transmembrane helix</keyword>
<dbReference type="InterPro" id="IPR043429">
    <property type="entry name" value="ArtM/GltK/GlnP/TcyL/YhdX-like"/>
</dbReference>
<dbReference type="InterPro" id="IPR035906">
    <property type="entry name" value="MetI-like_sf"/>
</dbReference>
<dbReference type="InterPro" id="IPR000515">
    <property type="entry name" value="MetI-like"/>
</dbReference>
<name>A0A1C7P346_9HYPH</name>
<dbReference type="PANTHER" id="PTHR30614">
    <property type="entry name" value="MEMBRANE COMPONENT OF AMINO ACID ABC TRANSPORTER"/>
    <property type="match status" value="1"/>
</dbReference>
<keyword evidence="8 9" id="KW-0472">Membrane</keyword>
<comment type="caution">
    <text evidence="11">The sequence shown here is derived from an EMBL/GenBank/DDBJ whole genome shotgun (WGS) entry which is preliminary data.</text>
</comment>
<organism evidence="11 12">
    <name type="scientific">Pararhizobium polonicum</name>
    <dbReference type="NCBI Taxonomy" id="1612624"/>
    <lineage>
        <taxon>Bacteria</taxon>
        <taxon>Pseudomonadati</taxon>
        <taxon>Pseudomonadota</taxon>
        <taxon>Alphaproteobacteria</taxon>
        <taxon>Hyphomicrobiales</taxon>
        <taxon>Rhizobiaceae</taxon>
        <taxon>Rhizobium/Agrobacterium group</taxon>
        <taxon>Pararhizobium</taxon>
    </lineage>
</organism>
<evidence type="ECO:0000313" key="12">
    <source>
        <dbReference type="Proteomes" id="UP000093111"/>
    </source>
</evidence>
<keyword evidence="5" id="KW-0997">Cell inner membrane</keyword>
<evidence type="ECO:0000256" key="9">
    <source>
        <dbReference type="RuleBase" id="RU363032"/>
    </source>
</evidence>
<evidence type="ECO:0000256" key="1">
    <source>
        <dbReference type="ARBA" id="ARBA00004429"/>
    </source>
</evidence>
<dbReference type="Gene3D" id="1.10.3720.10">
    <property type="entry name" value="MetI-like"/>
    <property type="match status" value="1"/>
</dbReference>
<feature type="transmembrane region" description="Helical" evidence="9">
    <location>
        <begin position="88"/>
        <end position="109"/>
    </location>
</feature>
<comment type="similarity">
    <text evidence="2">Belongs to the binding-protein-dependent transport system permease family. HisMQ subfamily.</text>
</comment>
<dbReference type="Pfam" id="PF00528">
    <property type="entry name" value="BPD_transp_1"/>
    <property type="match status" value="1"/>
</dbReference>
<dbReference type="GO" id="GO:0043190">
    <property type="term" value="C:ATP-binding cassette (ABC) transporter complex"/>
    <property type="evidence" value="ECO:0007669"/>
    <property type="project" value="InterPro"/>
</dbReference>
<evidence type="ECO:0000256" key="8">
    <source>
        <dbReference type="ARBA" id="ARBA00023136"/>
    </source>
</evidence>
<dbReference type="PANTHER" id="PTHR30614:SF10">
    <property type="entry name" value="ARGININE ABC TRANSPORTER PERMEASE PROTEIN ARTM"/>
    <property type="match status" value="1"/>
</dbReference>
<dbReference type="CDD" id="cd06261">
    <property type="entry name" value="TM_PBP2"/>
    <property type="match status" value="1"/>
</dbReference>
<dbReference type="SUPFAM" id="SSF161098">
    <property type="entry name" value="MetI-like"/>
    <property type="match status" value="1"/>
</dbReference>
<dbReference type="EMBL" id="LGLV01000006">
    <property type="protein sequence ID" value="OBZ95685.1"/>
    <property type="molecule type" value="Genomic_DNA"/>
</dbReference>
<feature type="transmembrane region" description="Helical" evidence="9">
    <location>
        <begin position="20"/>
        <end position="41"/>
    </location>
</feature>
<evidence type="ECO:0000256" key="5">
    <source>
        <dbReference type="ARBA" id="ARBA00022519"/>
    </source>
</evidence>
<keyword evidence="6 9" id="KW-0812">Transmembrane</keyword>
<keyword evidence="4" id="KW-1003">Cell membrane</keyword>
<evidence type="ECO:0000256" key="3">
    <source>
        <dbReference type="ARBA" id="ARBA00022448"/>
    </source>
</evidence>
<gene>
    <name evidence="11" type="ORF">ADU59_09955</name>
</gene>
<dbReference type="STRING" id="1612624.ADU59_09955"/>
<dbReference type="RefSeq" id="WP_068953934.1">
    <property type="nucleotide sequence ID" value="NZ_LGLV01000006.1"/>
</dbReference>
<feature type="domain" description="ABC transmembrane type-1" evidence="10">
    <location>
        <begin position="17"/>
        <end position="215"/>
    </location>
</feature>
<dbReference type="Proteomes" id="UP000093111">
    <property type="component" value="Unassembled WGS sequence"/>
</dbReference>
<accession>A0A1C7P346</accession>
<keyword evidence="3 9" id="KW-0813">Transport</keyword>
<dbReference type="AlphaFoldDB" id="A0A1C7P346"/>
<comment type="subcellular location">
    <subcellularLocation>
        <location evidence="1">Cell inner membrane</location>
        <topology evidence="1">Multi-pass membrane protein</topology>
    </subcellularLocation>
    <subcellularLocation>
        <location evidence="9">Cell membrane</location>
        <topology evidence="9">Multi-pass membrane protein</topology>
    </subcellularLocation>
</comment>
<dbReference type="OrthoDB" id="4404959at2"/>
<evidence type="ECO:0000256" key="7">
    <source>
        <dbReference type="ARBA" id="ARBA00022989"/>
    </source>
</evidence>
<evidence type="ECO:0000313" key="11">
    <source>
        <dbReference type="EMBL" id="OBZ95685.1"/>
    </source>
</evidence>
<proteinExistence type="inferred from homology"/>